<reference evidence="2 3" key="1">
    <citation type="submission" date="2023-12" db="EMBL/GenBank/DDBJ databases">
        <title>Pseudomonas machongensis sp. nov., isolated from wilted pepper plants (Capsicum annuum).</title>
        <authorList>
            <person name="Qiu M."/>
            <person name="Li Y."/>
            <person name="Liu Q."/>
            <person name="Zhang X."/>
            <person name="Huang Y."/>
            <person name="Guo R."/>
            <person name="Hu M."/>
            <person name="Zhou J."/>
            <person name="Zhou X."/>
        </authorList>
    </citation>
    <scope>NUCLEOTIDE SEQUENCE [LARGE SCALE GENOMIC DNA]</scope>
    <source>
        <strain evidence="2 3">MH2</strain>
    </source>
</reference>
<dbReference type="RefSeq" id="WP_323452514.1">
    <property type="nucleotide sequence ID" value="NZ_JAYFUI010000054.1"/>
</dbReference>
<gene>
    <name evidence="2" type="ORF">VA602_03740</name>
</gene>
<dbReference type="Proteomes" id="UP001302573">
    <property type="component" value="Unassembled WGS sequence"/>
</dbReference>
<feature type="compositionally biased region" description="Polar residues" evidence="1">
    <location>
        <begin position="37"/>
        <end position="50"/>
    </location>
</feature>
<evidence type="ECO:0000313" key="3">
    <source>
        <dbReference type="Proteomes" id="UP001302573"/>
    </source>
</evidence>
<organism evidence="2 3">
    <name type="scientific">Pseudomonas machongensis</name>
    <dbReference type="NCBI Taxonomy" id="3110229"/>
    <lineage>
        <taxon>Bacteria</taxon>
        <taxon>Pseudomonadati</taxon>
        <taxon>Pseudomonadota</taxon>
        <taxon>Gammaproteobacteria</taxon>
        <taxon>Pseudomonadales</taxon>
        <taxon>Pseudomonadaceae</taxon>
        <taxon>Pseudomonas</taxon>
    </lineage>
</organism>
<accession>A0ABU5VCD3</accession>
<feature type="compositionally biased region" description="Basic and acidic residues" evidence="1">
    <location>
        <begin position="66"/>
        <end position="93"/>
    </location>
</feature>
<proteinExistence type="predicted"/>
<keyword evidence="3" id="KW-1185">Reference proteome</keyword>
<evidence type="ECO:0000313" key="2">
    <source>
        <dbReference type="EMBL" id="MEA5670448.1"/>
    </source>
</evidence>
<protein>
    <submittedName>
        <fullName evidence="2">Uncharacterized protein</fullName>
    </submittedName>
</protein>
<sequence length="106" mass="11979">MGFLLPAHLFECTPVNQAVSNEYGPDNLDLIDEVRMSNDSSFQNQPQGSDPSRPDPEIDDPTLDPDDPKKYDPLSKPGMDRPEDWEDPDRVPPEADEQTPLSDDRR</sequence>
<evidence type="ECO:0000256" key="1">
    <source>
        <dbReference type="SAM" id="MobiDB-lite"/>
    </source>
</evidence>
<dbReference type="EMBL" id="JAYFUI010000054">
    <property type="protein sequence ID" value="MEA5670448.1"/>
    <property type="molecule type" value="Genomic_DNA"/>
</dbReference>
<name>A0ABU5VCD3_9PSED</name>
<comment type="caution">
    <text evidence="2">The sequence shown here is derived from an EMBL/GenBank/DDBJ whole genome shotgun (WGS) entry which is preliminary data.</text>
</comment>
<feature type="region of interest" description="Disordered" evidence="1">
    <location>
        <begin position="35"/>
        <end position="106"/>
    </location>
</feature>